<evidence type="ECO:0000313" key="3">
    <source>
        <dbReference type="Proteomes" id="UP000193391"/>
    </source>
</evidence>
<dbReference type="SUPFAM" id="SSF55729">
    <property type="entry name" value="Acyl-CoA N-acyltransferases (Nat)"/>
    <property type="match status" value="1"/>
</dbReference>
<protein>
    <recommendedName>
        <fullName evidence="1">N-acetyltransferase domain-containing protein</fullName>
    </recommendedName>
</protein>
<dbReference type="PANTHER" id="PTHR20905">
    <property type="entry name" value="N-ACETYLTRANSFERASE-RELATED"/>
    <property type="match status" value="1"/>
</dbReference>
<dbReference type="InterPro" id="IPR000182">
    <property type="entry name" value="GNAT_dom"/>
</dbReference>
<evidence type="ECO:0000313" key="2">
    <source>
        <dbReference type="EMBL" id="OSQ36018.1"/>
    </source>
</evidence>
<dbReference type="GO" id="GO:0008080">
    <property type="term" value="F:N-acetyltransferase activity"/>
    <property type="evidence" value="ECO:0007669"/>
    <property type="project" value="TreeGrafter"/>
</dbReference>
<gene>
    <name evidence="2" type="ORF">TMES_19595</name>
</gene>
<evidence type="ECO:0000259" key="1">
    <source>
        <dbReference type="PROSITE" id="PS51186"/>
    </source>
</evidence>
<organism evidence="2 3">
    <name type="scientific">Thalassospira mesophila</name>
    <dbReference type="NCBI Taxonomy" id="1293891"/>
    <lineage>
        <taxon>Bacteria</taxon>
        <taxon>Pseudomonadati</taxon>
        <taxon>Pseudomonadota</taxon>
        <taxon>Alphaproteobacteria</taxon>
        <taxon>Rhodospirillales</taxon>
        <taxon>Thalassospiraceae</taxon>
        <taxon>Thalassospira</taxon>
    </lineage>
</organism>
<comment type="caution">
    <text evidence="2">The sequence shown here is derived from an EMBL/GenBank/DDBJ whole genome shotgun (WGS) entry which is preliminary data.</text>
</comment>
<keyword evidence="3" id="KW-1185">Reference proteome</keyword>
<accession>A0A1Y2KWK9</accession>
<dbReference type="PROSITE" id="PS51186">
    <property type="entry name" value="GNAT"/>
    <property type="match status" value="1"/>
</dbReference>
<dbReference type="Proteomes" id="UP000193391">
    <property type="component" value="Unassembled WGS sequence"/>
</dbReference>
<dbReference type="Gene3D" id="3.40.630.30">
    <property type="match status" value="1"/>
</dbReference>
<dbReference type="Pfam" id="PF00583">
    <property type="entry name" value="Acetyltransf_1"/>
    <property type="match status" value="1"/>
</dbReference>
<proteinExistence type="predicted"/>
<dbReference type="PANTHER" id="PTHR20905:SF1">
    <property type="entry name" value="AT07410P-RELATED"/>
    <property type="match status" value="1"/>
</dbReference>
<dbReference type="EMBL" id="JFKA01000013">
    <property type="protein sequence ID" value="OSQ36018.1"/>
    <property type="molecule type" value="Genomic_DNA"/>
</dbReference>
<dbReference type="RefSeq" id="WP_085585739.1">
    <property type="nucleotide sequence ID" value="NZ_JFKA01000013.1"/>
</dbReference>
<feature type="domain" description="N-acetyltransferase" evidence="1">
    <location>
        <begin position="5"/>
        <end position="211"/>
    </location>
</feature>
<dbReference type="AlphaFoldDB" id="A0A1Y2KWK9"/>
<dbReference type="InterPro" id="IPR016181">
    <property type="entry name" value="Acyl_CoA_acyltransferase"/>
</dbReference>
<name>A0A1Y2KWK9_9PROT</name>
<dbReference type="CDD" id="cd04301">
    <property type="entry name" value="NAT_SF"/>
    <property type="match status" value="1"/>
</dbReference>
<sequence>MEETFTYRPMAVSDLSIVLDLLSATFCNEPLEAIAGISYQDFRDMVSFEITPILSQGFCQVVQNQDGIIIATLIANDVCAERSSATSSCPSCENYLPISAMINSLYQQHVAPLAQRSGQLLYVFIACVSPDYQRRGILKTLIRRSQAQARQNGYLRITTITTSPASQRPIMQLGYEIIGQINYCDFEYQGKRPFSELGHLGGATVLEWDCSKSG</sequence>
<reference evidence="2 3" key="1">
    <citation type="submission" date="2014-03" db="EMBL/GenBank/DDBJ databases">
        <title>The draft genome sequence of Thalassospira mesophila JCM 18969.</title>
        <authorList>
            <person name="Lai Q."/>
            <person name="Shao Z."/>
        </authorList>
    </citation>
    <scope>NUCLEOTIDE SEQUENCE [LARGE SCALE GENOMIC DNA]</scope>
    <source>
        <strain evidence="2 3">JCM 18969</strain>
    </source>
</reference>
<dbReference type="OrthoDB" id="119501at2"/>
<dbReference type="STRING" id="1293891.TMES_19595"/>